<accession>A0A7X2GYB1</accession>
<evidence type="ECO:0000313" key="2">
    <source>
        <dbReference type="EMBL" id="MRN38095.1"/>
    </source>
</evidence>
<dbReference type="InterPro" id="IPR002350">
    <property type="entry name" value="Kazal_dom"/>
</dbReference>
<dbReference type="RefSeq" id="WP_095503552.1">
    <property type="nucleotide sequence ID" value="NZ_WJXO01000001.1"/>
</dbReference>
<dbReference type="AlphaFoldDB" id="A0A7X2GYB1"/>
<organism evidence="2 3">
    <name type="scientific">Neisseria brasiliensis</name>
    <dbReference type="NCBI Taxonomy" id="2666100"/>
    <lineage>
        <taxon>Bacteria</taxon>
        <taxon>Pseudomonadati</taxon>
        <taxon>Pseudomonadota</taxon>
        <taxon>Betaproteobacteria</taxon>
        <taxon>Neisseriales</taxon>
        <taxon>Neisseriaceae</taxon>
        <taxon>Neisseria</taxon>
    </lineage>
</organism>
<keyword evidence="3" id="KW-1185">Reference proteome</keyword>
<protein>
    <recommendedName>
        <fullName evidence="1">Kazal-like domain-containing protein</fullName>
    </recommendedName>
</protein>
<reference evidence="2" key="1">
    <citation type="journal article" name="Emerg. Infect. Dis.">
        <title>Two cases of a newly characterized neisseria species.</title>
        <authorList>
            <person name="Mustapha M."/>
            <person name="Lemos A.P.S."/>
            <person name="Harrison L.H."/>
            <person name="Vantyne D."/>
            <person name="Sacchi C.T."/>
        </authorList>
    </citation>
    <scope>NUCLEOTIDE SEQUENCE</scope>
    <source>
        <strain evidence="2">N.95.16</strain>
    </source>
</reference>
<sequence>MSARRKAGMPCKKPWQSQSIVCKERKLMKRLSALAALMLLAACHHTPSASTPTAPAIQTASCEKRICTREYDPVCATIEQGGRTVEQSFGNPCSVCSDSGKILKLEKGACGEVR</sequence>
<dbReference type="EMBL" id="WJXO01000001">
    <property type="protein sequence ID" value="MRN38095.1"/>
    <property type="molecule type" value="Genomic_DNA"/>
</dbReference>
<proteinExistence type="predicted"/>
<name>A0A7X2GYB1_9NEIS</name>
<dbReference type="Gene3D" id="3.30.60.30">
    <property type="match status" value="1"/>
</dbReference>
<evidence type="ECO:0000313" key="3">
    <source>
        <dbReference type="Proteomes" id="UP000486297"/>
    </source>
</evidence>
<dbReference type="PROSITE" id="PS51465">
    <property type="entry name" value="KAZAL_2"/>
    <property type="match status" value="1"/>
</dbReference>
<gene>
    <name evidence="2" type="ORF">GJU80_06240</name>
</gene>
<evidence type="ECO:0000259" key="1">
    <source>
        <dbReference type="PROSITE" id="PS51465"/>
    </source>
</evidence>
<feature type="domain" description="Kazal-like" evidence="1">
    <location>
        <begin position="56"/>
        <end position="112"/>
    </location>
</feature>
<comment type="caution">
    <text evidence="2">The sequence shown here is derived from an EMBL/GenBank/DDBJ whole genome shotgun (WGS) entry which is preliminary data.</text>
</comment>
<dbReference type="Proteomes" id="UP000486297">
    <property type="component" value="Unassembled WGS sequence"/>
</dbReference>